<proteinExistence type="predicted"/>
<evidence type="ECO:0000313" key="1">
    <source>
        <dbReference type="EMBL" id="CAE0834944.1"/>
    </source>
</evidence>
<gene>
    <name evidence="1" type="ORF">EGYM00163_LOCUS46248</name>
</gene>
<sequence>MHKRKLLLPFCAEHAHSGRGAEASSADVVLLFGSVPCTGKPTNQQYVTAPHPGNVPGRYISSVAPNTLHVRKIHSHRRPMAERLWTGPESGAKCSNAWPHRSKTNTIVSQLEISSHRQEWQVV</sequence>
<dbReference type="EMBL" id="HBJA01134587">
    <property type="protein sequence ID" value="CAE0834944.1"/>
    <property type="molecule type" value="Transcribed_RNA"/>
</dbReference>
<organism evidence="1">
    <name type="scientific">Eutreptiella gymnastica</name>
    <dbReference type="NCBI Taxonomy" id="73025"/>
    <lineage>
        <taxon>Eukaryota</taxon>
        <taxon>Discoba</taxon>
        <taxon>Euglenozoa</taxon>
        <taxon>Euglenida</taxon>
        <taxon>Spirocuta</taxon>
        <taxon>Euglenophyceae</taxon>
        <taxon>Eutreptiales</taxon>
        <taxon>Eutreptiaceae</taxon>
        <taxon>Eutreptiella</taxon>
    </lineage>
</organism>
<reference evidence="1" key="1">
    <citation type="submission" date="2021-01" db="EMBL/GenBank/DDBJ databases">
        <authorList>
            <person name="Corre E."/>
            <person name="Pelletier E."/>
            <person name="Niang G."/>
            <person name="Scheremetjew M."/>
            <person name="Finn R."/>
            <person name="Kale V."/>
            <person name="Holt S."/>
            <person name="Cochrane G."/>
            <person name="Meng A."/>
            <person name="Brown T."/>
            <person name="Cohen L."/>
        </authorList>
    </citation>
    <scope>NUCLEOTIDE SEQUENCE</scope>
    <source>
        <strain evidence="1">CCMP1594</strain>
    </source>
</reference>
<accession>A0A7S4GF09</accession>
<dbReference type="AlphaFoldDB" id="A0A7S4GF09"/>
<protein>
    <submittedName>
        <fullName evidence="1">Uncharacterized protein</fullName>
    </submittedName>
</protein>
<name>A0A7S4GF09_9EUGL</name>